<dbReference type="Gene3D" id="2.40.160.210">
    <property type="entry name" value="Acyl-CoA thioesterase, double hotdog domain"/>
    <property type="match status" value="1"/>
</dbReference>
<dbReference type="InterPro" id="IPR029069">
    <property type="entry name" value="HotDog_dom_sf"/>
</dbReference>
<name>A0ABS6HIW6_MYCGD</name>
<keyword evidence="2" id="KW-0378">Hydrolase</keyword>
<dbReference type="PANTHER" id="PTHR11066:SF34">
    <property type="entry name" value="ACYL-COENZYME A THIOESTERASE 8"/>
    <property type="match status" value="1"/>
</dbReference>
<dbReference type="InterPro" id="IPR003703">
    <property type="entry name" value="Acyl_CoA_thio"/>
</dbReference>
<dbReference type="InterPro" id="IPR049450">
    <property type="entry name" value="ACOT8-like_C"/>
</dbReference>
<gene>
    <name evidence="5" type="ORF">KL859_06965</name>
</gene>
<evidence type="ECO:0000256" key="1">
    <source>
        <dbReference type="ARBA" id="ARBA00006538"/>
    </source>
</evidence>
<dbReference type="InterPro" id="IPR049449">
    <property type="entry name" value="TesB_ACOT8-like_N"/>
</dbReference>
<evidence type="ECO:0000259" key="3">
    <source>
        <dbReference type="Pfam" id="PF13622"/>
    </source>
</evidence>
<evidence type="ECO:0000313" key="5">
    <source>
        <dbReference type="EMBL" id="MBU8822619.1"/>
    </source>
</evidence>
<dbReference type="PANTHER" id="PTHR11066">
    <property type="entry name" value="ACYL-COA THIOESTERASE"/>
    <property type="match status" value="1"/>
</dbReference>
<dbReference type="Pfam" id="PF13622">
    <property type="entry name" value="4HBT_3"/>
    <property type="match status" value="1"/>
</dbReference>
<comment type="caution">
    <text evidence="5">The sequence shown here is derived from an EMBL/GenBank/DDBJ whole genome shotgun (WGS) entry which is preliminary data.</text>
</comment>
<dbReference type="EMBL" id="JAHBOM010000004">
    <property type="protein sequence ID" value="MBU8822619.1"/>
    <property type="molecule type" value="Genomic_DNA"/>
</dbReference>
<proteinExistence type="inferred from homology"/>
<dbReference type="RefSeq" id="WP_073675690.1">
    <property type="nucleotide sequence ID" value="NZ_JAHBOL010000002.1"/>
</dbReference>
<dbReference type="Proteomes" id="UP000696413">
    <property type="component" value="Unassembled WGS sequence"/>
</dbReference>
<dbReference type="CDD" id="cd03444">
    <property type="entry name" value="Thioesterase_II_repeat1"/>
    <property type="match status" value="1"/>
</dbReference>
<dbReference type="InterPro" id="IPR042171">
    <property type="entry name" value="Acyl-CoA_hotdog"/>
</dbReference>
<dbReference type="Pfam" id="PF20789">
    <property type="entry name" value="4HBT_3C"/>
    <property type="match status" value="1"/>
</dbReference>
<feature type="domain" description="Acyl-CoA thioesterase-like N-terminal HotDog" evidence="3">
    <location>
        <begin position="26"/>
        <end position="106"/>
    </location>
</feature>
<comment type="similarity">
    <text evidence="1">Belongs to the C/M/P thioester hydrolase family.</text>
</comment>
<protein>
    <submittedName>
        <fullName evidence="5">Thioesterase family protein</fullName>
    </submittedName>
</protein>
<keyword evidence="6" id="KW-1185">Reference proteome</keyword>
<evidence type="ECO:0000259" key="4">
    <source>
        <dbReference type="Pfam" id="PF20789"/>
    </source>
</evidence>
<dbReference type="CDD" id="cd03445">
    <property type="entry name" value="Thioesterase_II_repeat2"/>
    <property type="match status" value="1"/>
</dbReference>
<feature type="domain" description="Acyl-CoA thioesterase-like C-terminal" evidence="4">
    <location>
        <begin position="140"/>
        <end position="263"/>
    </location>
</feature>
<sequence length="269" mass="29231">MSVLLRLFQLDGHGDEDTWSGPASGPAGKRAFGGLRAAQSLAAAARTVGDDRAPTNMHIQFLRGGDAGEPAQYRVHRVYDGRTTSSRRIDAYEHRRLLTTATVSFATPLPGPEHGHRVNLPHDPEALPRTGPPGPAPSLPLDEFDIRIADDTADGGFTRRFWWRVITALPDDPLLHTMIALYITDLYGIDPALGVHGLSMRSRSHRSGTTDSSMWFHRRVRADEWNLLEQTSPAAAGGRGIITSSLVQLGGSVVATLVQEGLMAERTTD</sequence>
<dbReference type="SUPFAM" id="SSF54637">
    <property type="entry name" value="Thioesterase/thiol ester dehydrase-isomerase"/>
    <property type="match status" value="2"/>
</dbReference>
<evidence type="ECO:0000313" key="6">
    <source>
        <dbReference type="Proteomes" id="UP000696413"/>
    </source>
</evidence>
<organism evidence="5 6">
    <name type="scientific">Mycolicibacterium goodii</name>
    <name type="common">Mycobacterium goodii</name>
    <dbReference type="NCBI Taxonomy" id="134601"/>
    <lineage>
        <taxon>Bacteria</taxon>
        <taxon>Bacillati</taxon>
        <taxon>Actinomycetota</taxon>
        <taxon>Actinomycetes</taxon>
        <taxon>Mycobacteriales</taxon>
        <taxon>Mycobacteriaceae</taxon>
        <taxon>Mycolicibacterium</taxon>
    </lineage>
</organism>
<evidence type="ECO:0000256" key="2">
    <source>
        <dbReference type="ARBA" id="ARBA00022801"/>
    </source>
</evidence>
<reference evidence="5 6" key="1">
    <citation type="submission" date="2021-05" db="EMBL/GenBank/DDBJ databases">
        <title>Draft Genome Sequences of Clinical Respiratory Isolates of Mycobacterium goodii Recovered in Ireland.</title>
        <authorList>
            <person name="Flanagan P.R."/>
            <person name="Mok S."/>
            <person name="Roycroft E."/>
            <person name="Rogers T.R."/>
            <person name="Fitzgibbon M."/>
        </authorList>
    </citation>
    <scope>NUCLEOTIDE SEQUENCE [LARGE SCALE GENOMIC DNA]</scope>
    <source>
        <strain evidence="5 6">14IE55</strain>
    </source>
</reference>
<accession>A0ABS6HIW6</accession>